<dbReference type="EMBL" id="JAATVY010000004">
    <property type="protein sequence ID" value="NJC69631.1"/>
    <property type="molecule type" value="Genomic_DNA"/>
</dbReference>
<organism evidence="2 3">
    <name type="scientific">Planosporangium thailandense</name>
    <dbReference type="NCBI Taxonomy" id="765197"/>
    <lineage>
        <taxon>Bacteria</taxon>
        <taxon>Bacillati</taxon>
        <taxon>Actinomycetota</taxon>
        <taxon>Actinomycetes</taxon>
        <taxon>Micromonosporales</taxon>
        <taxon>Micromonosporaceae</taxon>
        <taxon>Planosporangium</taxon>
    </lineage>
</organism>
<name>A0ABX0XUD3_9ACTN</name>
<proteinExistence type="predicted"/>
<dbReference type="InterPro" id="IPR045990">
    <property type="entry name" value="DUF5946"/>
</dbReference>
<evidence type="ECO:0000313" key="2">
    <source>
        <dbReference type="EMBL" id="NJC69631.1"/>
    </source>
</evidence>
<keyword evidence="3" id="KW-1185">Reference proteome</keyword>
<gene>
    <name evidence="2" type="ORF">HC031_07850</name>
</gene>
<feature type="region of interest" description="Disordered" evidence="1">
    <location>
        <begin position="70"/>
        <end position="103"/>
    </location>
</feature>
<dbReference type="Proteomes" id="UP000722989">
    <property type="component" value="Unassembled WGS sequence"/>
</dbReference>
<reference evidence="2 3" key="1">
    <citation type="submission" date="2020-03" db="EMBL/GenBank/DDBJ databases">
        <title>WGS of the type strain of Planosporangium spp.</title>
        <authorList>
            <person name="Thawai C."/>
        </authorList>
    </citation>
    <scope>NUCLEOTIDE SEQUENCE [LARGE SCALE GENOMIC DNA]</scope>
    <source>
        <strain evidence="2 3">TBRC 5610</strain>
    </source>
</reference>
<evidence type="ECO:0000313" key="3">
    <source>
        <dbReference type="Proteomes" id="UP000722989"/>
    </source>
</evidence>
<sequence>MTCEELFERLLALDHSRRPPWGPLHAVAVTCFFLQHPAHPLAPLGRNDPGWAILHAYLAGGQQALDAVTDAARRSNSRGHRGRGGAARPPFDSSPPMPDRPAPRALKVTIADVAADGSFPAPGYEQRVRRWAEDTVAMWTSCAP</sequence>
<protein>
    <submittedName>
        <fullName evidence="2">Uncharacterized protein</fullName>
    </submittedName>
</protein>
<accession>A0ABX0XUD3</accession>
<dbReference type="Pfam" id="PF19371">
    <property type="entry name" value="DUF5946"/>
    <property type="match status" value="1"/>
</dbReference>
<comment type="caution">
    <text evidence="2">The sequence shown here is derived from an EMBL/GenBank/DDBJ whole genome shotgun (WGS) entry which is preliminary data.</text>
</comment>
<evidence type="ECO:0000256" key="1">
    <source>
        <dbReference type="SAM" id="MobiDB-lite"/>
    </source>
</evidence>